<keyword evidence="2" id="KW-1185">Reference proteome</keyword>
<evidence type="ECO:0000313" key="2">
    <source>
        <dbReference type="Proteomes" id="UP000324222"/>
    </source>
</evidence>
<accession>A0A5B7D7A7</accession>
<dbReference type="Proteomes" id="UP000324222">
    <property type="component" value="Unassembled WGS sequence"/>
</dbReference>
<gene>
    <name evidence="1" type="ORF">E2C01_010002</name>
</gene>
<protein>
    <submittedName>
        <fullName evidence="1">Uncharacterized protein</fullName>
    </submittedName>
</protein>
<sequence>MYCNHSRIHFDSLTHPSQAPSLCPSPNLSFILPFSFTICSLLAFDFVEGRTEEEEEEEEEEEGKVIDTSDASSSVQRCYNWCSRLLGCIAC</sequence>
<dbReference type="EMBL" id="VSRR010000563">
    <property type="protein sequence ID" value="MPC17155.1"/>
    <property type="molecule type" value="Genomic_DNA"/>
</dbReference>
<comment type="caution">
    <text evidence="1">The sequence shown here is derived from an EMBL/GenBank/DDBJ whole genome shotgun (WGS) entry which is preliminary data.</text>
</comment>
<name>A0A5B7D7A7_PORTR</name>
<reference evidence="1 2" key="1">
    <citation type="submission" date="2019-05" db="EMBL/GenBank/DDBJ databases">
        <title>Another draft genome of Portunus trituberculatus and its Hox gene families provides insights of decapod evolution.</title>
        <authorList>
            <person name="Jeong J.-H."/>
            <person name="Song I."/>
            <person name="Kim S."/>
            <person name="Choi T."/>
            <person name="Kim D."/>
            <person name="Ryu S."/>
            <person name="Kim W."/>
        </authorList>
    </citation>
    <scope>NUCLEOTIDE SEQUENCE [LARGE SCALE GENOMIC DNA]</scope>
    <source>
        <tissue evidence="1">Muscle</tissue>
    </source>
</reference>
<proteinExistence type="predicted"/>
<dbReference type="AlphaFoldDB" id="A0A5B7D7A7"/>
<organism evidence="1 2">
    <name type="scientific">Portunus trituberculatus</name>
    <name type="common">Swimming crab</name>
    <name type="synonym">Neptunus trituberculatus</name>
    <dbReference type="NCBI Taxonomy" id="210409"/>
    <lineage>
        <taxon>Eukaryota</taxon>
        <taxon>Metazoa</taxon>
        <taxon>Ecdysozoa</taxon>
        <taxon>Arthropoda</taxon>
        <taxon>Crustacea</taxon>
        <taxon>Multicrustacea</taxon>
        <taxon>Malacostraca</taxon>
        <taxon>Eumalacostraca</taxon>
        <taxon>Eucarida</taxon>
        <taxon>Decapoda</taxon>
        <taxon>Pleocyemata</taxon>
        <taxon>Brachyura</taxon>
        <taxon>Eubrachyura</taxon>
        <taxon>Portunoidea</taxon>
        <taxon>Portunidae</taxon>
        <taxon>Portuninae</taxon>
        <taxon>Portunus</taxon>
    </lineage>
</organism>
<evidence type="ECO:0000313" key="1">
    <source>
        <dbReference type="EMBL" id="MPC17155.1"/>
    </source>
</evidence>